<evidence type="ECO:0000313" key="2">
    <source>
        <dbReference type="Proteomes" id="UP000035050"/>
    </source>
</evidence>
<dbReference type="AlphaFoldDB" id="A0A0G3IG50"/>
<sequence length="404" mass="45525">MTAPILLRGNWLVEDKISGPEVDRAAGVEDAAPICKSWGEKLWDAVKDMFCKTRWEEATGYINDMTKPGMSDQERFDGLLSVFGMAAPAQLRRFTARCDPDNHKNAIISIDQSPISIRVPRRMLVEQTRYDPGCFPSRMLADHLKELGAETGFDPKDTTTTFAQHLKELGAKSGREPMHVTTPGLLRHLKRLGPEDARTTAEKHPAQQKDFFVKRHAELRTLHDKYRAQQRPALTKHLTDQRASFTQVWKTIEPWFPKTCASAARVYLTSFLDPVTCDATKRHCFAKMREMAYSRDSDKLQRRQTHDGNELLRLVGVTHRKVIPEAKDCAPVAFNTEAVVIDNRLSVRRSETGRPIQVGDAAVDHSVGVKVCDSQTSFHFFEGRFLRASEPVSPAGNTGSDARR</sequence>
<dbReference type="Proteomes" id="UP000035050">
    <property type="component" value="Plasmid pPO70-1"/>
</dbReference>
<accession>A0A0G3IG50</accession>
<dbReference type="OrthoDB" id="7861444at2"/>
<keyword evidence="2" id="KW-1185">Reference proteome</keyword>
<protein>
    <submittedName>
        <fullName evidence="1">Uncharacterized protein</fullName>
    </submittedName>
</protein>
<keyword evidence="1" id="KW-0614">Plasmid</keyword>
<proteinExistence type="predicted"/>
<reference evidence="1" key="1">
    <citation type="submission" date="2016-06" db="EMBL/GenBank/DDBJ databases">
        <title>Pandoraea oxalativorans DSM 23570 Genome Sequencing.</title>
        <authorList>
            <person name="Ee R."/>
            <person name="Lim Y.-L."/>
            <person name="Yong D."/>
            <person name="Yin W.-F."/>
            <person name="Chan K.-G."/>
        </authorList>
    </citation>
    <scope>NUCLEOTIDE SEQUENCE</scope>
    <source>
        <strain evidence="1">DSM 23570</strain>
        <plasmid evidence="1">pPO70-1</plasmid>
    </source>
</reference>
<gene>
    <name evidence="1" type="ORF">MB84_28945</name>
</gene>
<evidence type="ECO:0000313" key="1">
    <source>
        <dbReference type="EMBL" id="AKK24811.1"/>
    </source>
</evidence>
<dbReference type="EMBL" id="CP011518">
    <property type="protein sequence ID" value="AKK24811.1"/>
    <property type="molecule type" value="Genomic_DNA"/>
</dbReference>
<geneLocation type="plasmid" evidence="1 2">
    <name>pPO70-1</name>
</geneLocation>
<dbReference type="PATRIC" id="fig|573737.6.peg.5758"/>
<dbReference type="KEGG" id="pox:MB84_28945"/>
<dbReference type="Gene3D" id="3.30.2440.10">
    <property type="entry name" value="Secreted effector protein SifA"/>
    <property type="match status" value="2"/>
</dbReference>
<name>A0A0G3IG50_9BURK</name>
<dbReference type="RefSeq" id="WP_052654396.1">
    <property type="nucleotide sequence ID" value="NZ_CP011518.2"/>
</dbReference>
<organism evidence="1 2">
    <name type="scientific">Pandoraea oxalativorans</name>
    <dbReference type="NCBI Taxonomy" id="573737"/>
    <lineage>
        <taxon>Bacteria</taxon>
        <taxon>Pseudomonadati</taxon>
        <taxon>Pseudomonadota</taxon>
        <taxon>Betaproteobacteria</taxon>
        <taxon>Burkholderiales</taxon>
        <taxon>Burkholderiaceae</taxon>
        <taxon>Pandoraea</taxon>
    </lineage>
</organism>